<feature type="region of interest" description="Disordered" evidence="1">
    <location>
        <begin position="96"/>
        <end position="128"/>
    </location>
</feature>
<organism evidence="3 4">
    <name type="scientific">Colocasia esculenta</name>
    <name type="common">Wild taro</name>
    <name type="synonym">Arum esculentum</name>
    <dbReference type="NCBI Taxonomy" id="4460"/>
    <lineage>
        <taxon>Eukaryota</taxon>
        <taxon>Viridiplantae</taxon>
        <taxon>Streptophyta</taxon>
        <taxon>Embryophyta</taxon>
        <taxon>Tracheophyta</taxon>
        <taxon>Spermatophyta</taxon>
        <taxon>Magnoliopsida</taxon>
        <taxon>Liliopsida</taxon>
        <taxon>Araceae</taxon>
        <taxon>Aroideae</taxon>
        <taxon>Colocasieae</taxon>
        <taxon>Colocasia</taxon>
    </lineage>
</organism>
<dbReference type="Proteomes" id="UP000652761">
    <property type="component" value="Unassembled WGS sequence"/>
</dbReference>
<reference evidence="3" key="1">
    <citation type="submission" date="2017-07" db="EMBL/GenBank/DDBJ databases">
        <title>Taro Niue Genome Assembly and Annotation.</title>
        <authorList>
            <person name="Atibalentja N."/>
            <person name="Keating K."/>
            <person name="Fields C.J."/>
        </authorList>
    </citation>
    <scope>NUCLEOTIDE SEQUENCE</scope>
    <source>
        <strain evidence="3">Niue_2</strain>
        <tissue evidence="3">Leaf</tissue>
    </source>
</reference>
<feature type="non-terminal residue" evidence="3">
    <location>
        <position position="495"/>
    </location>
</feature>
<dbReference type="Pfam" id="PF03004">
    <property type="entry name" value="Transposase_24"/>
    <property type="match status" value="1"/>
</dbReference>
<dbReference type="AlphaFoldDB" id="A0A843U7J4"/>
<evidence type="ECO:0000313" key="4">
    <source>
        <dbReference type="Proteomes" id="UP000652761"/>
    </source>
</evidence>
<evidence type="ECO:0000256" key="2">
    <source>
        <dbReference type="SAM" id="Phobius"/>
    </source>
</evidence>
<accession>A0A843U7J4</accession>
<dbReference type="EMBL" id="NMUH01000377">
    <property type="protein sequence ID" value="MQL77997.1"/>
    <property type="molecule type" value="Genomic_DNA"/>
</dbReference>
<dbReference type="InterPro" id="IPR039266">
    <property type="entry name" value="EN-1/SPM"/>
</dbReference>
<evidence type="ECO:0000313" key="3">
    <source>
        <dbReference type="EMBL" id="MQL77997.1"/>
    </source>
</evidence>
<keyword evidence="2" id="KW-0812">Transmembrane</keyword>
<sequence length="495" mass="56837">RSDARELAASTQFSVDDINETICLYKDNEQEEVDPNALEWEVESDVEEESRHDEDERYGTWRTESDGFHVRWLRVCVPVHDRRYNVHIILQGLSPHPRTASPPTTRVVPPFPSSSPPEVESQHPAVEERPHLPGWQPCWISGEKIDPGFASRYITSLVHAHIPGPVDAWREFPVPVQDLLFDMFTWRFAFTRPEDLPRARDVWESTAQTNLRKSMWETRDKAMKTTGNRDPMAWLDYDPVWLRRDYWESLCERWAAGPWQERSQATKRNRSSISEKNVHTSGSVSYATHNQKLHHELERAPTFRELFDRTHKRKGTDDYVSESARTIAETYDRTMAERYAEGTPQPDLDLEAWVDAAGGPRKGRVYGFGDSLDTHPVLSSYASSIAPPAYASSSAAPLVSGVEEIRDLIREELQAQLQTQQAELQTQFGDMVQQLISAMQGDPPPAPDDDEAGTTDDPADLSLFFVFIILYDFIFVVFYDFMLIVSIYEYCSRFE</sequence>
<name>A0A843U7J4_COLES</name>
<gene>
    <name evidence="3" type="ORF">Taro_010433</name>
</gene>
<dbReference type="InterPro" id="IPR004252">
    <property type="entry name" value="Probable_transposase_24"/>
</dbReference>
<evidence type="ECO:0000256" key="1">
    <source>
        <dbReference type="SAM" id="MobiDB-lite"/>
    </source>
</evidence>
<dbReference type="GO" id="GO:0032196">
    <property type="term" value="P:transposition"/>
    <property type="evidence" value="ECO:0007669"/>
    <property type="project" value="InterPro"/>
</dbReference>
<comment type="caution">
    <text evidence="3">The sequence shown here is derived from an EMBL/GenBank/DDBJ whole genome shotgun (WGS) entry which is preliminary data.</text>
</comment>
<dbReference type="PANTHER" id="PTHR33157">
    <property type="entry name" value="AUTONOMOUS TRANSPOSABLE ELEMENT EN-1 MOSAIC PROTEIN-RELATED"/>
    <property type="match status" value="1"/>
</dbReference>
<protein>
    <submittedName>
        <fullName evidence="3">Uncharacterized protein</fullName>
    </submittedName>
</protein>
<feature type="transmembrane region" description="Helical" evidence="2">
    <location>
        <begin position="463"/>
        <end position="488"/>
    </location>
</feature>
<keyword evidence="4" id="KW-1185">Reference proteome</keyword>
<proteinExistence type="predicted"/>
<keyword evidence="2" id="KW-0472">Membrane</keyword>
<feature type="compositionally biased region" description="Polar residues" evidence="1">
    <location>
        <begin position="271"/>
        <end position="282"/>
    </location>
</feature>
<feature type="region of interest" description="Disordered" evidence="1">
    <location>
        <begin position="261"/>
        <end position="282"/>
    </location>
</feature>
<keyword evidence="2" id="KW-1133">Transmembrane helix</keyword>
<feature type="non-terminal residue" evidence="3">
    <location>
        <position position="1"/>
    </location>
</feature>